<name>A0AAE3G2X4_9GAMM</name>
<evidence type="ECO:0000313" key="2">
    <source>
        <dbReference type="Proteomes" id="UP001205843"/>
    </source>
</evidence>
<proteinExistence type="predicted"/>
<evidence type="ECO:0000313" key="1">
    <source>
        <dbReference type="EMBL" id="MCP1674183.1"/>
    </source>
</evidence>
<dbReference type="RefSeq" id="WP_253475940.1">
    <property type="nucleotide sequence ID" value="NZ_JALJXV010000003.1"/>
</dbReference>
<reference evidence="1" key="1">
    <citation type="submission" date="2022-03" db="EMBL/GenBank/DDBJ databases">
        <title>Genomic Encyclopedia of Type Strains, Phase III (KMG-III): the genomes of soil and plant-associated and newly described type strains.</title>
        <authorList>
            <person name="Whitman W."/>
        </authorList>
    </citation>
    <scope>NUCLEOTIDE SEQUENCE</scope>
    <source>
        <strain evidence="1">ANL 6-2</strain>
    </source>
</reference>
<dbReference type="AlphaFoldDB" id="A0AAE3G2X4"/>
<dbReference type="EMBL" id="JALJXV010000003">
    <property type="protein sequence ID" value="MCP1674183.1"/>
    <property type="molecule type" value="Genomic_DNA"/>
</dbReference>
<keyword evidence="2" id="KW-1185">Reference proteome</keyword>
<protein>
    <submittedName>
        <fullName evidence="1">Uncharacterized protein</fullName>
    </submittedName>
</protein>
<comment type="caution">
    <text evidence="1">The sequence shown here is derived from an EMBL/GenBank/DDBJ whole genome shotgun (WGS) entry which is preliminary data.</text>
</comment>
<gene>
    <name evidence="1" type="ORF">J2T57_001285</name>
</gene>
<organism evidence="1 2">
    <name type="scientific">Natronocella acetinitrilica</name>
    <dbReference type="NCBI Taxonomy" id="414046"/>
    <lineage>
        <taxon>Bacteria</taxon>
        <taxon>Pseudomonadati</taxon>
        <taxon>Pseudomonadota</taxon>
        <taxon>Gammaproteobacteria</taxon>
        <taxon>Chromatiales</taxon>
        <taxon>Ectothiorhodospiraceae</taxon>
        <taxon>Natronocella</taxon>
    </lineage>
</organism>
<sequence>MAENMQQFSIGDVITQVSRDGLLVDYYVEEVISPTRVKVYVYDGNGELTQRWRYLGYEELLRCRLNAVATRLLRAQRRTDPARVQDVAHRGPRPRRFSKASILEAFERHAR</sequence>
<accession>A0AAE3G2X4</accession>
<dbReference type="Proteomes" id="UP001205843">
    <property type="component" value="Unassembled WGS sequence"/>
</dbReference>